<dbReference type="PROSITE" id="PS51379">
    <property type="entry name" value="4FE4S_FER_2"/>
    <property type="match status" value="1"/>
</dbReference>
<gene>
    <name evidence="5" type="ordered locus">Tpet_1751</name>
</gene>
<dbReference type="Gene3D" id="3.40.50.620">
    <property type="entry name" value="HUPs"/>
    <property type="match status" value="1"/>
</dbReference>
<reference evidence="5 6" key="2">
    <citation type="journal article" date="2009" name="Proc. Natl. Acad. Sci. U.S.A.">
        <title>On the chimeric nature, thermophilic origin, and phylogenetic placement of the Thermotogales.</title>
        <authorList>
            <person name="Zhaxybayeva O."/>
            <person name="Swithers K.S."/>
            <person name="Lapierre P."/>
            <person name="Fournier G.P."/>
            <person name="Bickhart D.M."/>
            <person name="DeBoy R.T."/>
            <person name="Nelson K.E."/>
            <person name="Nesbo C.L."/>
            <person name="Doolittle W.F."/>
            <person name="Gogarten J.P."/>
            <person name="Noll K.M."/>
        </authorList>
    </citation>
    <scope>NUCLEOTIDE SEQUENCE [LARGE SCALE GENOMIC DNA]</scope>
    <source>
        <strain evidence="6">ATCC BAA-488 / DSM 13995 / JCM 10881 / RKU-1</strain>
    </source>
</reference>
<evidence type="ECO:0000256" key="1">
    <source>
        <dbReference type="ARBA" id="ARBA00022723"/>
    </source>
</evidence>
<dbReference type="eggNOG" id="COG0175">
    <property type="taxonomic scope" value="Bacteria"/>
</dbReference>
<dbReference type="GO" id="GO:0046872">
    <property type="term" value="F:metal ion binding"/>
    <property type="evidence" value="ECO:0007669"/>
    <property type="project" value="UniProtKB-KW"/>
</dbReference>
<dbReference type="InterPro" id="IPR014729">
    <property type="entry name" value="Rossmann-like_a/b/a_fold"/>
</dbReference>
<keyword evidence="2" id="KW-0408">Iron</keyword>
<dbReference type="Pfam" id="PF01507">
    <property type="entry name" value="PAPS_reduct"/>
    <property type="match status" value="1"/>
</dbReference>
<dbReference type="Pfam" id="PF00037">
    <property type="entry name" value="Fer4"/>
    <property type="match status" value="1"/>
</dbReference>
<dbReference type="Proteomes" id="UP000006558">
    <property type="component" value="Chromosome"/>
</dbReference>
<evidence type="ECO:0000259" key="4">
    <source>
        <dbReference type="PROSITE" id="PS51379"/>
    </source>
</evidence>
<dbReference type="RefSeq" id="WP_011944158.1">
    <property type="nucleotide sequence ID" value="NC_009486.1"/>
</dbReference>
<dbReference type="PANTHER" id="PTHR43196">
    <property type="entry name" value="SULFATE ADENYLYLTRANSFERASE SUBUNIT 2"/>
    <property type="match status" value="1"/>
</dbReference>
<reference evidence="6" key="1">
    <citation type="submission" date="2007-05" db="EMBL/GenBank/DDBJ databases">
        <title>Complete sequence of Thermotoga petrophila RKU-1.</title>
        <authorList>
            <consortium name="US DOE Joint Genome Institute"/>
            <person name="Copeland A."/>
            <person name="Lucas S."/>
            <person name="Lapidus A."/>
            <person name="Barry K."/>
            <person name="Glavina del Rio T."/>
            <person name="Dalin E."/>
            <person name="Tice H."/>
            <person name="Pitluck S."/>
            <person name="Sims D."/>
            <person name="Brettin T."/>
            <person name="Bruce D."/>
            <person name="Detter J.C."/>
            <person name="Han C."/>
            <person name="Tapia R."/>
            <person name="Schmutz J."/>
            <person name="Larimer F."/>
            <person name="Land M."/>
            <person name="Hauser L."/>
            <person name="Kyrpides N."/>
            <person name="Mikhailova N."/>
            <person name="Nelson K."/>
            <person name="Gogarten J.P."/>
            <person name="Noll K."/>
            <person name="Richardson P."/>
        </authorList>
    </citation>
    <scope>NUCLEOTIDE SEQUENCE [LARGE SCALE GENOMIC DNA]</scope>
    <source>
        <strain evidence="6">ATCC BAA-488 / DSM 13995 / JCM 10881 / RKU-1</strain>
    </source>
</reference>
<dbReference type="Gene3D" id="3.30.70.20">
    <property type="match status" value="1"/>
</dbReference>
<keyword evidence="3" id="KW-0411">Iron-sulfur</keyword>
<dbReference type="eggNOG" id="COG1143">
    <property type="taxonomic scope" value="Bacteria"/>
</dbReference>
<evidence type="ECO:0000313" key="6">
    <source>
        <dbReference type="Proteomes" id="UP000006558"/>
    </source>
</evidence>
<dbReference type="InterPro" id="IPR050128">
    <property type="entry name" value="Sulfate_adenylyltrnsfr_sub2"/>
</dbReference>
<dbReference type="STRING" id="390874.Tpet_1751"/>
<dbReference type="PANTHER" id="PTHR43196:SF2">
    <property type="entry name" value="PHOSPHOADENOSINE PHOSPHOSULFATE REDUCTASE"/>
    <property type="match status" value="1"/>
</dbReference>
<dbReference type="GO" id="GO:0003824">
    <property type="term" value="F:catalytic activity"/>
    <property type="evidence" value="ECO:0007669"/>
    <property type="project" value="InterPro"/>
</dbReference>
<accession>A5INH9</accession>
<evidence type="ECO:0000313" key="5">
    <source>
        <dbReference type="EMBL" id="ABQ47752.1"/>
    </source>
</evidence>
<name>A5INH9_THEP1</name>
<dbReference type="InterPro" id="IPR017900">
    <property type="entry name" value="4Fe4S_Fe_S_CS"/>
</dbReference>
<organism evidence="5 6">
    <name type="scientific">Thermotoga petrophila (strain ATCC BAA-488 / DSM 13995 / JCM 10881 / RKU-1)</name>
    <dbReference type="NCBI Taxonomy" id="390874"/>
    <lineage>
        <taxon>Bacteria</taxon>
        <taxon>Thermotogati</taxon>
        <taxon>Thermotogota</taxon>
        <taxon>Thermotogae</taxon>
        <taxon>Thermotogales</taxon>
        <taxon>Thermotogaceae</taxon>
        <taxon>Thermotoga</taxon>
    </lineage>
</organism>
<proteinExistence type="predicted"/>
<keyword evidence="1" id="KW-0479">Metal-binding</keyword>
<dbReference type="InterPro" id="IPR002500">
    <property type="entry name" value="PAPS_reduct_dom"/>
</dbReference>
<sequence length="723" mass="83681">MYKVTWDCVSNGVLLVNDANGSNVIAPPRPVFFEELDLLGFNEFWEYPKAQEPLLWAIGRRYYYKGELVAEAKGGNIFEPPEIILIEKGQNLKLEPIDIKKVIEKNKEALFVLENEALDFIEHTYKVYKKKGYLFAVSYSGGKDSQVVLDLVTRVVPCDDLVVIFSDTTMEIPYTYENVEKTKEEYEKRYPGLKFYVAKPPKPMMEFWKEFGPPSRVHRWCCTVAKTAPFIRIIKAIFGKTAGENSKTKLIVFDGIRSEESARRSNYQRLGIEAKHILQINAEVIRDWNTLEVFLYLYYRNLRMNKGYRYGLNRVGCSVCPFASEWSEYIIYSMHSDLIDKYVKILENYINYLGVEDPMKIQEYIIQGQWKKRAGGEGINSNGKHLELISEDGKLVGIIRNTRNSSENFLEWVKVVGDIFYKHSPNNKTEGEIKVSNNTHQFNILKKHKNEVVEIQTANDKVFENKIKRILYKTTYCVNCGACEAECPTNALYVLPSVKIDGNLCTHCGNCLYFVEKGCLVAKSLQMAEGGRNMGKMSRDSKLKGFGRYLTFGLRDDWLSGFLNNPEEWFAENNLGNKQIESMKVWLLDAELITKDKLPTPLAKNIREIYLRHKNLAWELIWANLYYNSPVCRFFIENIEWNEIKSVKEITEMVAELDNTISERTIKSGLSSLFNTFEFSPLGKELKIGIIEKEGRERYVKKLAQTIFTHCRLHTAFIRQQSM</sequence>
<dbReference type="PROSITE" id="PS00198">
    <property type="entry name" value="4FE4S_FER_1"/>
    <property type="match status" value="1"/>
</dbReference>
<feature type="domain" description="4Fe-4S ferredoxin-type" evidence="4">
    <location>
        <begin position="468"/>
        <end position="497"/>
    </location>
</feature>
<dbReference type="GO" id="GO:0051536">
    <property type="term" value="F:iron-sulfur cluster binding"/>
    <property type="evidence" value="ECO:0007669"/>
    <property type="project" value="UniProtKB-KW"/>
</dbReference>
<dbReference type="SUPFAM" id="SSF52402">
    <property type="entry name" value="Adenine nucleotide alpha hydrolases-like"/>
    <property type="match status" value="1"/>
</dbReference>
<evidence type="ECO:0000256" key="3">
    <source>
        <dbReference type="ARBA" id="ARBA00023014"/>
    </source>
</evidence>
<dbReference type="SUPFAM" id="SSF54862">
    <property type="entry name" value="4Fe-4S ferredoxins"/>
    <property type="match status" value="1"/>
</dbReference>
<dbReference type="EMBL" id="CP000702">
    <property type="protein sequence ID" value="ABQ47752.1"/>
    <property type="molecule type" value="Genomic_DNA"/>
</dbReference>
<dbReference type="KEGG" id="tpt:Tpet_1751"/>
<dbReference type="HOGENOM" id="CLU_340877_0_0_0"/>
<dbReference type="InterPro" id="IPR017896">
    <property type="entry name" value="4Fe4S_Fe-S-bd"/>
</dbReference>
<dbReference type="AlphaFoldDB" id="A5INH9"/>
<evidence type="ECO:0000256" key="2">
    <source>
        <dbReference type="ARBA" id="ARBA00023004"/>
    </source>
</evidence>
<protein>
    <submittedName>
        <fullName evidence="5">Phosphoadenosine phosphosulfate reductase</fullName>
    </submittedName>
</protein>